<dbReference type="Pfam" id="PF03061">
    <property type="entry name" value="4HBT"/>
    <property type="match status" value="1"/>
</dbReference>
<dbReference type="EMBL" id="KN837139">
    <property type="protein sequence ID" value="KIJ41072.1"/>
    <property type="molecule type" value="Genomic_DNA"/>
</dbReference>
<dbReference type="PANTHER" id="PTHR21660:SF1">
    <property type="entry name" value="ACYL-COENZYME A THIOESTERASE 13"/>
    <property type="match status" value="1"/>
</dbReference>
<dbReference type="AlphaFoldDB" id="A0A0C9VI18"/>
<evidence type="ECO:0000313" key="5">
    <source>
        <dbReference type="Proteomes" id="UP000054279"/>
    </source>
</evidence>
<keyword evidence="5" id="KW-1185">Reference proteome</keyword>
<evidence type="ECO:0000256" key="2">
    <source>
        <dbReference type="ARBA" id="ARBA00022801"/>
    </source>
</evidence>
<dbReference type="InterPro" id="IPR006683">
    <property type="entry name" value="Thioestr_dom"/>
</dbReference>
<dbReference type="Gene3D" id="3.10.129.10">
    <property type="entry name" value="Hotdog Thioesterase"/>
    <property type="match status" value="1"/>
</dbReference>
<dbReference type="InterPro" id="IPR039298">
    <property type="entry name" value="ACOT13"/>
</dbReference>
<keyword evidence="2" id="KW-0378">Hydrolase</keyword>
<dbReference type="Proteomes" id="UP000054279">
    <property type="component" value="Unassembled WGS sequence"/>
</dbReference>
<dbReference type="InterPro" id="IPR003736">
    <property type="entry name" value="PAAI_dom"/>
</dbReference>
<accession>A0A0C9VI18</accession>
<reference evidence="4 5" key="1">
    <citation type="submission" date="2014-06" db="EMBL/GenBank/DDBJ databases">
        <title>Evolutionary Origins and Diversification of the Mycorrhizal Mutualists.</title>
        <authorList>
            <consortium name="DOE Joint Genome Institute"/>
            <consortium name="Mycorrhizal Genomics Consortium"/>
            <person name="Kohler A."/>
            <person name="Kuo A."/>
            <person name="Nagy L.G."/>
            <person name="Floudas D."/>
            <person name="Copeland A."/>
            <person name="Barry K.W."/>
            <person name="Cichocki N."/>
            <person name="Veneault-Fourrey C."/>
            <person name="LaButti K."/>
            <person name="Lindquist E.A."/>
            <person name="Lipzen A."/>
            <person name="Lundell T."/>
            <person name="Morin E."/>
            <person name="Murat C."/>
            <person name="Riley R."/>
            <person name="Ohm R."/>
            <person name="Sun H."/>
            <person name="Tunlid A."/>
            <person name="Henrissat B."/>
            <person name="Grigoriev I.V."/>
            <person name="Hibbett D.S."/>
            <person name="Martin F."/>
        </authorList>
    </citation>
    <scope>NUCLEOTIDE SEQUENCE [LARGE SCALE GENOMIC DNA]</scope>
    <source>
        <strain evidence="4 5">SS14</strain>
    </source>
</reference>
<dbReference type="PANTHER" id="PTHR21660">
    <property type="entry name" value="THIOESTERASE SUPERFAMILY MEMBER-RELATED"/>
    <property type="match status" value="1"/>
</dbReference>
<dbReference type="GO" id="GO:0047617">
    <property type="term" value="F:fatty acyl-CoA hydrolase activity"/>
    <property type="evidence" value="ECO:0007669"/>
    <property type="project" value="InterPro"/>
</dbReference>
<sequence>MSADRRASNAAETIKGNVSDDVKAFVAGVLTLFMDRGEQGFGDNIGLRMKIVEVSVNPMPGAPKRKEGLVICELEVEQDMVNGGGNMHGGCSAYLIDICTSLPLAALTETYAGVSQSINMIYHAPAPLGTKLRIISKSLTLGTRALTSRGEIWDIANQRLVASGTHVKMAPSVPASKL</sequence>
<proteinExistence type="inferred from homology"/>
<evidence type="ECO:0000313" key="4">
    <source>
        <dbReference type="EMBL" id="KIJ41072.1"/>
    </source>
</evidence>
<dbReference type="InterPro" id="IPR029069">
    <property type="entry name" value="HotDog_dom_sf"/>
</dbReference>
<dbReference type="SUPFAM" id="SSF54637">
    <property type="entry name" value="Thioesterase/thiol ester dehydrase-isomerase"/>
    <property type="match status" value="1"/>
</dbReference>
<evidence type="ECO:0000259" key="3">
    <source>
        <dbReference type="Pfam" id="PF03061"/>
    </source>
</evidence>
<dbReference type="OrthoDB" id="2831072at2759"/>
<comment type="similarity">
    <text evidence="1">Belongs to the thioesterase PaaI family.</text>
</comment>
<name>A0A0C9VI18_SPHS4</name>
<protein>
    <recommendedName>
        <fullName evidence="3">Thioesterase domain-containing protein</fullName>
    </recommendedName>
</protein>
<dbReference type="NCBIfam" id="TIGR00369">
    <property type="entry name" value="unchar_dom_1"/>
    <property type="match status" value="1"/>
</dbReference>
<dbReference type="CDD" id="cd03443">
    <property type="entry name" value="PaaI_thioesterase"/>
    <property type="match status" value="1"/>
</dbReference>
<organism evidence="4 5">
    <name type="scientific">Sphaerobolus stellatus (strain SS14)</name>
    <dbReference type="NCBI Taxonomy" id="990650"/>
    <lineage>
        <taxon>Eukaryota</taxon>
        <taxon>Fungi</taxon>
        <taxon>Dikarya</taxon>
        <taxon>Basidiomycota</taxon>
        <taxon>Agaricomycotina</taxon>
        <taxon>Agaricomycetes</taxon>
        <taxon>Phallomycetidae</taxon>
        <taxon>Geastrales</taxon>
        <taxon>Sphaerobolaceae</taxon>
        <taxon>Sphaerobolus</taxon>
    </lineage>
</organism>
<dbReference type="HOGENOM" id="CLU_085799_2_0_1"/>
<feature type="domain" description="Thioesterase" evidence="3">
    <location>
        <begin position="84"/>
        <end position="155"/>
    </location>
</feature>
<gene>
    <name evidence="4" type="ORF">M422DRAFT_172807</name>
</gene>
<evidence type="ECO:0000256" key="1">
    <source>
        <dbReference type="ARBA" id="ARBA00008324"/>
    </source>
</evidence>